<comment type="caution">
    <text evidence="10">The sequence shown here is derived from an EMBL/GenBank/DDBJ whole genome shotgun (WGS) entry which is preliminary data.</text>
</comment>
<keyword evidence="11" id="KW-1185">Reference proteome</keyword>
<dbReference type="PROSITE" id="PS00216">
    <property type="entry name" value="SUGAR_TRANSPORT_1"/>
    <property type="match status" value="1"/>
</dbReference>
<keyword evidence="7 8" id="KW-0472">Membrane</keyword>
<dbReference type="PROSITE" id="PS50850">
    <property type="entry name" value="MFS"/>
    <property type="match status" value="1"/>
</dbReference>
<evidence type="ECO:0000256" key="5">
    <source>
        <dbReference type="ARBA" id="ARBA00022692"/>
    </source>
</evidence>
<evidence type="ECO:0000256" key="3">
    <source>
        <dbReference type="ARBA" id="ARBA00022448"/>
    </source>
</evidence>
<dbReference type="GO" id="GO:0005886">
    <property type="term" value="C:plasma membrane"/>
    <property type="evidence" value="ECO:0007669"/>
    <property type="project" value="UniProtKB-SubCell"/>
</dbReference>
<dbReference type="InterPro" id="IPR020846">
    <property type="entry name" value="MFS_dom"/>
</dbReference>
<feature type="transmembrane region" description="Helical" evidence="8">
    <location>
        <begin position="34"/>
        <end position="56"/>
    </location>
</feature>
<dbReference type="Gene3D" id="1.20.1250.20">
    <property type="entry name" value="MFS general substrate transporter like domains"/>
    <property type="match status" value="1"/>
</dbReference>
<name>A0A6I5RV62_9PSED</name>
<comment type="subcellular location">
    <subcellularLocation>
        <location evidence="1">Cell membrane</location>
        <topology evidence="1">Multi-pass membrane protein</topology>
    </subcellularLocation>
</comment>
<gene>
    <name evidence="10" type="ORF">G3O07_18150</name>
</gene>
<dbReference type="PANTHER" id="PTHR43271:SF1">
    <property type="entry name" value="INNER MEMBRANE TRANSPORT PROTEIN YNFM"/>
    <property type="match status" value="1"/>
</dbReference>
<dbReference type="AlphaFoldDB" id="A0A6I5RV62"/>
<evidence type="ECO:0000313" key="10">
    <source>
        <dbReference type="EMBL" id="NES11228.1"/>
    </source>
</evidence>
<dbReference type="Proteomes" id="UP000471751">
    <property type="component" value="Unassembled WGS sequence"/>
</dbReference>
<evidence type="ECO:0000313" key="11">
    <source>
        <dbReference type="Proteomes" id="UP000471751"/>
    </source>
</evidence>
<evidence type="ECO:0000256" key="6">
    <source>
        <dbReference type="ARBA" id="ARBA00022989"/>
    </source>
</evidence>
<dbReference type="PANTHER" id="PTHR43271">
    <property type="entry name" value="BLL2771 PROTEIN"/>
    <property type="match status" value="1"/>
</dbReference>
<sequence length="114" mass="11926">MKTAVAPLAHEVPPAPTADVATATDQWIEKGTPAFMRTVLALFCGGFATFALLYCVQPMMPLLSQEFSINAAQSSLVLSVSTALLAFGLLVTGPVSDRIGRKPVMVAALFCAAL</sequence>
<evidence type="ECO:0000256" key="7">
    <source>
        <dbReference type="ARBA" id="ARBA00023136"/>
    </source>
</evidence>
<feature type="non-terminal residue" evidence="10">
    <location>
        <position position="114"/>
    </location>
</feature>
<dbReference type="InterPro" id="IPR036259">
    <property type="entry name" value="MFS_trans_sf"/>
</dbReference>
<dbReference type="EMBL" id="JAAHBT010000222">
    <property type="protein sequence ID" value="NES11228.1"/>
    <property type="molecule type" value="Genomic_DNA"/>
</dbReference>
<dbReference type="SUPFAM" id="SSF103473">
    <property type="entry name" value="MFS general substrate transporter"/>
    <property type="match status" value="1"/>
</dbReference>
<keyword evidence="3" id="KW-0813">Transport</keyword>
<keyword evidence="5 8" id="KW-0812">Transmembrane</keyword>
<organism evidence="10 11">
    <name type="scientific">Pseudomonas laurentiana</name>
    <dbReference type="NCBI Taxonomy" id="2364649"/>
    <lineage>
        <taxon>Bacteria</taxon>
        <taxon>Pseudomonadati</taxon>
        <taxon>Pseudomonadota</taxon>
        <taxon>Gammaproteobacteria</taxon>
        <taxon>Pseudomonadales</taxon>
        <taxon>Pseudomonadaceae</taxon>
        <taxon>Pseudomonas</taxon>
    </lineage>
</organism>
<reference evidence="10 11" key="1">
    <citation type="submission" date="2020-02" db="EMBL/GenBank/DDBJ databases">
        <title>Broccoli isolated Pseudomonas sp.</title>
        <authorList>
            <person name="Fujikawa T."/>
            <person name="Sawada H."/>
        </authorList>
    </citation>
    <scope>NUCLEOTIDE SEQUENCE [LARGE SCALE GENOMIC DNA]</scope>
    <source>
        <strain evidence="10 11">JCM 32154</strain>
    </source>
</reference>
<feature type="transmembrane region" description="Helical" evidence="8">
    <location>
        <begin position="76"/>
        <end position="95"/>
    </location>
</feature>
<protein>
    <submittedName>
        <fullName evidence="10">MFS transporter</fullName>
    </submittedName>
</protein>
<dbReference type="InterPro" id="IPR005829">
    <property type="entry name" value="Sugar_transporter_CS"/>
</dbReference>
<dbReference type="Pfam" id="PF07690">
    <property type="entry name" value="MFS_1"/>
    <property type="match status" value="1"/>
</dbReference>
<evidence type="ECO:0000256" key="4">
    <source>
        <dbReference type="ARBA" id="ARBA00022475"/>
    </source>
</evidence>
<evidence type="ECO:0000256" key="1">
    <source>
        <dbReference type="ARBA" id="ARBA00004651"/>
    </source>
</evidence>
<dbReference type="InterPro" id="IPR011701">
    <property type="entry name" value="MFS"/>
</dbReference>
<evidence type="ECO:0000256" key="8">
    <source>
        <dbReference type="SAM" id="Phobius"/>
    </source>
</evidence>
<feature type="domain" description="Major facilitator superfamily (MFS) profile" evidence="9">
    <location>
        <begin position="34"/>
        <end position="114"/>
    </location>
</feature>
<proteinExistence type="inferred from homology"/>
<dbReference type="GO" id="GO:0022857">
    <property type="term" value="F:transmembrane transporter activity"/>
    <property type="evidence" value="ECO:0007669"/>
    <property type="project" value="InterPro"/>
</dbReference>
<comment type="similarity">
    <text evidence="2">Belongs to the major facilitator superfamily.</text>
</comment>
<keyword evidence="4" id="KW-1003">Cell membrane</keyword>
<evidence type="ECO:0000259" key="9">
    <source>
        <dbReference type="PROSITE" id="PS50850"/>
    </source>
</evidence>
<keyword evidence="6 8" id="KW-1133">Transmembrane helix</keyword>
<accession>A0A6I5RV62</accession>
<evidence type="ECO:0000256" key="2">
    <source>
        <dbReference type="ARBA" id="ARBA00008335"/>
    </source>
</evidence>